<evidence type="ECO:0000256" key="7">
    <source>
        <dbReference type="ARBA" id="ARBA00022741"/>
    </source>
</evidence>
<dbReference type="CDD" id="cd01170">
    <property type="entry name" value="THZ_kinase"/>
    <property type="match status" value="1"/>
</dbReference>
<comment type="caution">
    <text evidence="16">The sequence shown here is derived from an EMBL/GenBank/DDBJ whole genome shotgun (WGS) entry which is preliminary data.</text>
</comment>
<dbReference type="GO" id="GO:0005524">
    <property type="term" value="F:ATP binding"/>
    <property type="evidence" value="ECO:0007669"/>
    <property type="project" value="UniProtKB-KW"/>
</dbReference>
<evidence type="ECO:0000256" key="10">
    <source>
        <dbReference type="ARBA" id="ARBA00022842"/>
    </source>
</evidence>
<dbReference type="PANTHER" id="PTHR20857">
    <property type="entry name" value="THIAMINE-PHOSPHATE PYROPHOSPHORYLASE"/>
    <property type="match status" value="1"/>
</dbReference>
<comment type="catalytic activity">
    <reaction evidence="1">
        <text>5-(2-hydroxyethyl)-4-methylthiazole + ATP = 4-methyl-5-(2-phosphooxyethyl)-thiazole + ADP + H(+)</text>
        <dbReference type="Rhea" id="RHEA:24212"/>
        <dbReference type="ChEBI" id="CHEBI:15378"/>
        <dbReference type="ChEBI" id="CHEBI:17957"/>
        <dbReference type="ChEBI" id="CHEBI:30616"/>
        <dbReference type="ChEBI" id="CHEBI:58296"/>
        <dbReference type="ChEBI" id="CHEBI:456216"/>
        <dbReference type="EC" id="2.7.1.50"/>
    </reaction>
</comment>
<dbReference type="SUPFAM" id="SSF53613">
    <property type="entry name" value="Ribokinase-like"/>
    <property type="match status" value="1"/>
</dbReference>
<comment type="cofactor">
    <cofactor evidence="2">
        <name>Mg(2+)</name>
        <dbReference type="ChEBI" id="CHEBI:18420"/>
    </cofactor>
</comment>
<keyword evidence="5" id="KW-0808">Transferase</keyword>
<dbReference type="NCBIfam" id="TIGR00693">
    <property type="entry name" value="thiE"/>
    <property type="match status" value="1"/>
</dbReference>
<sequence>MVPAGSTLADIVSSAILGGVTIVQLREKTMSTQAFLTTARAVHQVTQRHNVPLLINDRIDVALAVDAEGVHIGQDDMPLATARRLLGPDKIIGVSVGSPDEAREAIEASADYLGIGPCFDTKTKSVRRDELTGPRGVRAIWEAALQAEGPVPARAVAIGGIGPSNAAHVLGYSRSMVLPGTQARALDGLAVVSAIMAAASPRAAAAQLAGQIRHAADVAWPALLRDPGSSSAEIVSAIADVFSSVRAPGAARPLVQHITNMVVINDSANACLALGGSPIMESLAADQQHLVPLASSLLVNIGTLDLAAMAGMRAAMRAAGEHHRPVVLDPVAVGATPTRRALVAELLEHHGACVVKANAGEVAALLGSAEVPMNGVDSVGGGFADPAAAVRRLSAMHRCVVAMTGRVDYVSNCAATVAVRNGHALQAEITGAGCMAGTAVAVFVGAARANPLLGALAGIVAINLAAEHAARRPDVHGPGSFRQALFDEMHALTRQHILDEAAIELVPGPNAVPL</sequence>
<evidence type="ECO:0000256" key="8">
    <source>
        <dbReference type="ARBA" id="ARBA00022777"/>
    </source>
</evidence>
<dbReference type="GO" id="GO:0004417">
    <property type="term" value="F:hydroxyethylthiazole kinase activity"/>
    <property type="evidence" value="ECO:0007669"/>
    <property type="project" value="UniProtKB-EC"/>
</dbReference>
<keyword evidence="9" id="KW-0067">ATP-binding</keyword>
<dbReference type="InterPro" id="IPR029056">
    <property type="entry name" value="Ribokinase-like"/>
</dbReference>
<evidence type="ECO:0000256" key="1">
    <source>
        <dbReference type="ARBA" id="ARBA00001771"/>
    </source>
</evidence>
<dbReference type="Proteomes" id="UP001149813">
    <property type="component" value="Unassembled WGS sequence"/>
</dbReference>
<dbReference type="InterPro" id="IPR000417">
    <property type="entry name" value="Hyethyz_kinase"/>
</dbReference>
<dbReference type="Gene3D" id="3.40.1190.20">
    <property type="match status" value="1"/>
</dbReference>
<accession>A0A9W7XU86</accession>
<dbReference type="InterPro" id="IPR013785">
    <property type="entry name" value="Aldolase_TIM"/>
</dbReference>
<comment type="catalytic activity">
    <reaction evidence="13">
        <text>2-(2-carboxy-4-methylthiazol-5-yl)ethyl phosphate + 4-amino-2-methyl-5-(diphosphooxymethyl)pyrimidine + 2 H(+) = thiamine phosphate + CO2 + diphosphate</text>
        <dbReference type="Rhea" id="RHEA:47848"/>
        <dbReference type="ChEBI" id="CHEBI:15378"/>
        <dbReference type="ChEBI" id="CHEBI:16526"/>
        <dbReference type="ChEBI" id="CHEBI:33019"/>
        <dbReference type="ChEBI" id="CHEBI:37575"/>
        <dbReference type="ChEBI" id="CHEBI:57841"/>
        <dbReference type="ChEBI" id="CHEBI:62890"/>
        <dbReference type="EC" id="2.5.1.3"/>
    </reaction>
</comment>
<evidence type="ECO:0000256" key="12">
    <source>
        <dbReference type="ARBA" id="ARBA00047334"/>
    </source>
</evidence>
<keyword evidence="11" id="KW-0784">Thiamine biosynthesis</keyword>
<keyword evidence="6" id="KW-0479">Metal-binding</keyword>
<dbReference type="PRINTS" id="PR01099">
    <property type="entry name" value="HYETHTZKNASE"/>
</dbReference>
<dbReference type="OrthoDB" id="4994at2759"/>
<dbReference type="GO" id="GO:0000287">
    <property type="term" value="F:magnesium ion binding"/>
    <property type="evidence" value="ECO:0007669"/>
    <property type="project" value="InterPro"/>
</dbReference>
<dbReference type="EMBL" id="JANBOJ010000818">
    <property type="protein sequence ID" value="KAJ1718547.1"/>
    <property type="molecule type" value="Genomic_DNA"/>
</dbReference>
<comment type="catalytic activity">
    <reaction evidence="14">
        <text>2-[(2R,5Z)-2-carboxy-4-methylthiazol-5(2H)-ylidene]ethyl phosphate + 4-amino-2-methyl-5-(diphosphooxymethyl)pyrimidine + 2 H(+) = thiamine phosphate + CO2 + diphosphate</text>
        <dbReference type="Rhea" id="RHEA:47844"/>
        <dbReference type="ChEBI" id="CHEBI:15378"/>
        <dbReference type="ChEBI" id="CHEBI:16526"/>
        <dbReference type="ChEBI" id="CHEBI:33019"/>
        <dbReference type="ChEBI" id="CHEBI:37575"/>
        <dbReference type="ChEBI" id="CHEBI:57841"/>
        <dbReference type="ChEBI" id="CHEBI:62899"/>
        <dbReference type="EC" id="2.5.1.3"/>
    </reaction>
</comment>
<evidence type="ECO:0000259" key="15">
    <source>
        <dbReference type="Pfam" id="PF02581"/>
    </source>
</evidence>
<protein>
    <submittedName>
        <fullName evidence="16">Thiamine biosynthetic bifunctional enzyme</fullName>
    </submittedName>
</protein>
<comment type="pathway">
    <text evidence="3">Cofactor biosynthesis; thiamine diphosphate biosynthesis; 4-methyl-5-(2-phosphoethyl)-thiazole from 5-(2-hydroxyethyl)-4-methylthiazole: step 1/1.</text>
</comment>
<evidence type="ECO:0000256" key="4">
    <source>
        <dbReference type="ARBA" id="ARBA00005165"/>
    </source>
</evidence>
<reference evidence="16" key="1">
    <citation type="submission" date="2022-07" db="EMBL/GenBank/DDBJ databases">
        <title>Phylogenomic reconstructions and comparative analyses of Kickxellomycotina fungi.</title>
        <authorList>
            <person name="Reynolds N.K."/>
            <person name="Stajich J.E."/>
            <person name="Barry K."/>
            <person name="Grigoriev I.V."/>
            <person name="Crous P."/>
            <person name="Smith M.E."/>
        </authorList>
    </citation>
    <scope>NUCLEOTIDE SEQUENCE</scope>
    <source>
        <strain evidence="16">NBRC 32514</strain>
    </source>
</reference>
<name>A0A9W7XU86_9FUNG</name>
<dbReference type="HAMAP" id="MF_00097">
    <property type="entry name" value="TMP_synthase"/>
    <property type="match status" value="1"/>
</dbReference>
<dbReference type="PANTHER" id="PTHR20857:SF23">
    <property type="entry name" value="THIAMINE BIOSYNTHETIC BIFUNCTIONAL ENZYME"/>
    <property type="match status" value="1"/>
</dbReference>
<evidence type="ECO:0000256" key="6">
    <source>
        <dbReference type="ARBA" id="ARBA00022723"/>
    </source>
</evidence>
<keyword evidence="8" id="KW-0418">Kinase</keyword>
<evidence type="ECO:0000256" key="2">
    <source>
        <dbReference type="ARBA" id="ARBA00001946"/>
    </source>
</evidence>
<dbReference type="HAMAP" id="MF_00228">
    <property type="entry name" value="Thz_kinase"/>
    <property type="match status" value="1"/>
</dbReference>
<dbReference type="InterPro" id="IPR022998">
    <property type="entry name" value="ThiamineP_synth_TenI"/>
</dbReference>
<dbReference type="GO" id="GO:0009228">
    <property type="term" value="P:thiamine biosynthetic process"/>
    <property type="evidence" value="ECO:0007669"/>
    <property type="project" value="UniProtKB-KW"/>
</dbReference>
<evidence type="ECO:0000313" key="17">
    <source>
        <dbReference type="Proteomes" id="UP001149813"/>
    </source>
</evidence>
<dbReference type="CDD" id="cd00564">
    <property type="entry name" value="TMP_TenI"/>
    <property type="match status" value="1"/>
</dbReference>
<proteinExistence type="inferred from homology"/>
<evidence type="ECO:0000256" key="3">
    <source>
        <dbReference type="ARBA" id="ARBA00004868"/>
    </source>
</evidence>
<keyword evidence="7" id="KW-0547">Nucleotide-binding</keyword>
<comment type="catalytic activity">
    <reaction evidence="12">
        <text>4-methyl-5-(2-phosphooxyethyl)-thiazole + 4-amino-2-methyl-5-(diphosphooxymethyl)pyrimidine + H(+) = thiamine phosphate + diphosphate</text>
        <dbReference type="Rhea" id="RHEA:22328"/>
        <dbReference type="ChEBI" id="CHEBI:15378"/>
        <dbReference type="ChEBI" id="CHEBI:33019"/>
        <dbReference type="ChEBI" id="CHEBI:37575"/>
        <dbReference type="ChEBI" id="CHEBI:57841"/>
        <dbReference type="ChEBI" id="CHEBI:58296"/>
        <dbReference type="EC" id="2.5.1.3"/>
    </reaction>
</comment>
<dbReference type="InterPro" id="IPR034291">
    <property type="entry name" value="TMP_synthase"/>
</dbReference>
<evidence type="ECO:0000256" key="13">
    <source>
        <dbReference type="ARBA" id="ARBA00047851"/>
    </source>
</evidence>
<gene>
    <name evidence="16" type="primary">THI6</name>
    <name evidence="16" type="ORF">LPJ53_006461</name>
</gene>
<organism evidence="16 17">
    <name type="scientific">Coemansia erecta</name>
    <dbReference type="NCBI Taxonomy" id="147472"/>
    <lineage>
        <taxon>Eukaryota</taxon>
        <taxon>Fungi</taxon>
        <taxon>Fungi incertae sedis</taxon>
        <taxon>Zoopagomycota</taxon>
        <taxon>Kickxellomycotina</taxon>
        <taxon>Kickxellomycetes</taxon>
        <taxon>Kickxellales</taxon>
        <taxon>Kickxellaceae</taxon>
        <taxon>Coemansia</taxon>
    </lineage>
</organism>
<evidence type="ECO:0000256" key="9">
    <source>
        <dbReference type="ARBA" id="ARBA00022840"/>
    </source>
</evidence>
<feature type="domain" description="Thiamine phosphate synthase/TenI" evidence="15">
    <location>
        <begin position="6"/>
        <end position="195"/>
    </location>
</feature>
<keyword evidence="10" id="KW-0460">Magnesium</keyword>
<dbReference type="GO" id="GO:0004789">
    <property type="term" value="F:thiamine-phosphate diphosphorylase activity"/>
    <property type="evidence" value="ECO:0007669"/>
    <property type="project" value="UniProtKB-EC"/>
</dbReference>
<dbReference type="SUPFAM" id="SSF51391">
    <property type="entry name" value="Thiamin phosphate synthase"/>
    <property type="match status" value="1"/>
</dbReference>
<dbReference type="Pfam" id="PF02581">
    <property type="entry name" value="TMP-TENI"/>
    <property type="match status" value="1"/>
</dbReference>
<evidence type="ECO:0000256" key="11">
    <source>
        <dbReference type="ARBA" id="ARBA00022977"/>
    </source>
</evidence>
<evidence type="ECO:0000256" key="5">
    <source>
        <dbReference type="ARBA" id="ARBA00022679"/>
    </source>
</evidence>
<comment type="pathway">
    <text evidence="4">Cofactor biosynthesis; thiamine diphosphate biosynthesis; thiamine phosphate from 4-amino-2-methyl-5-diphosphomethylpyrimidine and 4-methyl-5-(2-phosphoethyl)-thiazole: step 1/1.</text>
</comment>
<dbReference type="AlphaFoldDB" id="A0A9W7XU86"/>
<evidence type="ECO:0000256" key="14">
    <source>
        <dbReference type="ARBA" id="ARBA00047883"/>
    </source>
</evidence>
<dbReference type="NCBIfam" id="NF006830">
    <property type="entry name" value="PRK09355.1"/>
    <property type="match status" value="1"/>
</dbReference>
<evidence type="ECO:0000313" key="16">
    <source>
        <dbReference type="EMBL" id="KAJ1718547.1"/>
    </source>
</evidence>
<dbReference type="Pfam" id="PF02110">
    <property type="entry name" value="HK"/>
    <property type="match status" value="1"/>
</dbReference>
<dbReference type="Gene3D" id="3.20.20.70">
    <property type="entry name" value="Aldolase class I"/>
    <property type="match status" value="1"/>
</dbReference>
<dbReference type="GO" id="GO:0005737">
    <property type="term" value="C:cytoplasm"/>
    <property type="evidence" value="ECO:0007669"/>
    <property type="project" value="TreeGrafter"/>
</dbReference>
<keyword evidence="17" id="KW-1185">Reference proteome</keyword>
<dbReference type="InterPro" id="IPR036206">
    <property type="entry name" value="ThiamineP_synth_sf"/>
</dbReference>